<sequence>MRTRKRGSQGAGMSSSLISRLRGTAVLAGSGAVAVYVWGLLHLAGAFLEAEDGGTGSAPIPPCRGDDRAVHVIDYSVSFTPLSFDCEMTGGGSYTADVIPAYVNPAAVGFALAAAGCVVSAGYVTELRLRAEARKGETL</sequence>
<feature type="transmembrane region" description="Helical" evidence="1">
    <location>
        <begin position="21"/>
        <end position="41"/>
    </location>
</feature>
<organism evidence="2 3">
    <name type="scientific">Streptomyces sviceus (strain ATCC 29083 / DSM 924 / JCM 4929 / NBRC 13980 / NCIMB 11184 / NRRL 5439 / UC 5370)</name>
    <dbReference type="NCBI Taxonomy" id="463191"/>
    <lineage>
        <taxon>Bacteria</taxon>
        <taxon>Bacillati</taxon>
        <taxon>Actinomycetota</taxon>
        <taxon>Actinomycetes</taxon>
        <taxon>Kitasatosporales</taxon>
        <taxon>Streptomycetaceae</taxon>
        <taxon>Streptomyces</taxon>
    </lineage>
</organism>
<dbReference type="eggNOG" id="ENOG5034BBF">
    <property type="taxonomic scope" value="Bacteria"/>
</dbReference>
<dbReference type="Proteomes" id="UP000002785">
    <property type="component" value="Chromosome"/>
</dbReference>
<dbReference type="HOGENOM" id="CLU_102961_0_0_11"/>
<protein>
    <submittedName>
        <fullName evidence="2">Integral membrane protein</fullName>
    </submittedName>
</protein>
<keyword evidence="1" id="KW-0812">Transmembrane</keyword>
<evidence type="ECO:0000256" key="1">
    <source>
        <dbReference type="SAM" id="Phobius"/>
    </source>
</evidence>
<evidence type="ECO:0000313" key="3">
    <source>
        <dbReference type="Proteomes" id="UP000002785"/>
    </source>
</evidence>
<gene>
    <name evidence="2" type="ORF">SSEG_01061</name>
</gene>
<keyword evidence="3" id="KW-1185">Reference proteome</keyword>
<accession>B5HNS6</accession>
<name>B5HNS6_STRX2</name>
<proteinExistence type="predicted"/>
<keyword evidence="1" id="KW-0472">Membrane</keyword>
<evidence type="ECO:0000313" key="2">
    <source>
        <dbReference type="EMBL" id="EDY54481.1"/>
    </source>
</evidence>
<feature type="transmembrane region" description="Helical" evidence="1">
    <location>
        <begin position="106"/>
        <end position="125"/>
    </location>
</feature>
<keyword evidence="1" id="KW-1133">Transmembrane helix</keyword>
<dbReference type="AlphaFoldDB" id="B5HNS6"/>
<reference evidence="2" key="1">
    <citation type="submission" date="2009-10" db="EMBL/GenBank/DDBJ databases">
        <title>The genome sequence of Streptomyces sviceus strain ATCC 29083.</title>
        <authorList>
            <consortium name="The Broad Institute Genome Sequencing Platform"/>
            <consortium name="Broad Institute Microbial Sequencing Center"/>
            <person name="Fischbach M."/>
            <person name="Godfrey P."/>
            <person name="Ward D."/>
            <person name="Young S."/>
            <person name="Zeng Q."/>
            <person name="Koehrsen M."/>
            <person name="Alvarado L."/>
            <person name="Berlin A.M."/>
            <person name="Bochicchio J."/>
            <person name="Borenstein D."/>
            <person name="Chapman S.B."/>
            <person name="Chen Z."/>
            <person name="Engels R."/>
            <person name="Freedman E."/>
            <person name="Gellesch M."/>
            <person name="Goldberg J."/>
            <person name="Griggs A."/>
            <person name="Gujja S."/>
            <person name="Heilman E.R."/>
            <person name="Heiman D.I."/>
            <person name="Hepburn T.A."/>
            <person name="Howarth C."/>
            <person name="Jen D."/>
            <person name="Larson L."/>
            <person name="Lewis B."/>
            <person name="Mehta T."/>
            <person name="Park D."/>
            <person name="Pearson M."/>
            <person name="Richards J."/>
            <person name="Roberts A."/>
            <person name="Saif S."/>
            <person name="Shea T.D."/>
            <person name="Shenoy N."/>
            <person name="Sisk P."/>
            <person name="Stolte C."/>
            <person name="Sykes S.N."/>
            <person name="Thomson T."/>
            <person name="Walk T."/>
            <person name="White J."/>
            <person name="Yandava C."/>
            <person name="Straight P."/>
            <person name="Clardy J."/>
            <person name="Hung D."/>
            <person name="Kolter R."/>
            <person name="Mekalanos J."/>
            <person name="Walker S."/>
            <person name="Walsh C.T."/>
            <person name="Wieland-Brown L.C."/>
            <person name="Haas B."/>
            <person name="Nusbaum C."/>
            <person name="Birren B."/>
        </authorList>
    </citation>
    <scope>NUCLEOTIDE SEQUENCE [LARGE SCALE GENOMIC DNA]</scope>
    <source>
        <strain evidence="2">ATCC 29083</strain>
    </source>
</reference>
<dbReference type="EMBL" id="CM000951">
    <property type="protein sequence ID" value="EDY54481.1"/>
    <property type="molecule type" value="Genomic_DNA"/>
</dbReference>